<accession>A0A3S1A8K8</accession>
<dbReference type="AlphaFoldDB" id="A0A3S1A8K8"/>
<dbReference type="EMBL" id="RQTK01000170">
    <property type="protein sequence ID" value="RUS85416.1"/>
    <property type="molecule type" value="Genomic_DNA"/>
</dbReference>
<dbReference type="OrthoDB" id="6158979at2759"/>
<reference evidence="1 2" key="1">
    <citation type="submission" date="2019-01" db="EMBL/GenBank/DDBJ databases">
        <title>A draft genome assembly of the solar-powered sea slug Elysia chlorotica.</title>
        <authorList>
            <person name="Cai H."/>
            <person name="Li Q."/>
            <person name="Fang X."/>
            <person name="Li J."/>
            <person name="Curtis N.E."/>
            <person name="Altenburger A."/>
            <person name="Shibata T."/>
            <person name="Feng M."/>
            <person name="Maeda T."/>
            <person name="Schwartz J.A."/>
            <person name="Shigenobu S."/>
            <person name="Lundholm N."/>
            <person name="Nishiyama T."/>
            <person name="Yang H."/>
            <person name="Hasebe M."/>
            <person name="Li S."/>
            <person name="Pierce S.K."/>
            <person name="Wang J."/>
        </authorList>
    </citation>
    <scope>NUCLEOTIDE SEQUENCE [LARGE SCALE GENOMIC DNA]</scope>
    <source>
        <strain evidence="1">EC2010</strain>
        <tissue evidence="1">Whole organism of an adult</tissue>
    </source>
</reference>
<organism evidence="1 2">
    <name type="scientific">Elysia chlorotica</name>
    <name type="common">Eastern emerald elysia</name>
    <name type="synonym">Sea slug</name>
    <dbReference type="NCBI Taxonomy" id="188477"/>
    <lineage>
        <taxon>Eukaryota</taxon>
        <taxon>Metazoa</taxon>
        <taxon>Spiralia</taxon>
        <taxon>Lophotrochozoa</taxon>
        <taxon>Mollusca</taxon>
        <taxon>Gastropoda</taxon>
        <taxon>Heterobranchia</taxon>
        <taxon>Euthyneura</taxon>
        <taxon>Panpulmonata</taxon>
        <taxon>Sacoglossa</taxon>
        <taxon>Placobranchoidea</taxon>
        <taxon>Plakobranchidae</taxon>
        <taxon>Elysia</taxon>
    </lineage>
</organism>
<keyword evidence="2" id="KW-1185">Reference proteome</keyword>
<comment type="caution">
    <text evidence="1">The sequence shown here is derived from an EMBL/GenBank/DDBJ whole genome shotgun (WGS) entry which is preliminary data.</text>
</comment>
<dbReference type="Proteomes" id="UP000271974">
    <property type="component" value="Unassembled WGS sequence"/>
</dbReference>
<gene>
    <name evidence="1" type="ORF">EGW08_006807</name>
</gene>
<protein>
    <submittedName>
        <fullName evidence="1">Uncharacterized protein</fullName>
    </submittedName>
</protein>
<name>A0A3S1A8K8_ELYCH</name>
<proteinExistence type="predicted"/>
<evidence type="ECO:0000313" key="2">
    <source>
        <dbReference type="Proteomes" id="UP000271974"/>
    </source>
</evidence>
<sequence length="392" mass="42947">MVDPCSADDLCPRVVQNSALPKLYGALLDSPIRTPASEVYGNSRDSDASGSSCTESHGRVIWRSGQGNGNGAHVCPCQYYLYETGGISQDRLDFEADRGCRSGISTPVLRGIWSDGRLRIVRTEDKSKSKLSIHLRGSCNHKRENPKWLLRKSWNNAPCAFLFFIILFMSSTLTLSPRVVLTQATTSAQLDLNLGILVGESCDPEFKVNASASVDSAIAAFYDTVNASDPTAASSGLKVTALTYPYCDTKQVVANLDLILSNDTVQTVLALASYDVHVSFQPLAELYEKAYVALNVFLPTASFDQSASLFPSFSQMAAMLAEILDRYSWGSVFLVQTKLNRWDNFANTLFFKLVSLEFQVTLGDILQPSTDRASALSLLRQVDSSHKGRFKA</sequence>
<evidence type="ECO:0000313" key="1">
    <source>
        <dbReference type="EMBL" id="RUS85416.1"/>
    </source>
</evidence>